<accession>A0A4S2MLH1</accession>
<evidence type="ECO:0000313" key="1">
    <source>
        <dbReference type="EMBL" id="TGZ77906.1"/>
    </source>
</evidence>
<reference evidence="1 2" key="1">
    <citation type="submission" date="2019-04" db="EMBL/GenBank/DDBJ databases">
        <title>Comparative genomics and transcriptomics to analyze fruiting body development in filamentous ascomycetes.</title>
        <authorList>
            <consortium name="DOE Joint Genome Institute"/>
            <person name="Lutkenhaus R."/>
            <person name="Traeger S."/>
            <person name="Breuer J."/>
            <person name="Kuo A."/>
            <person name="Lipzen A."/>
            <person name="Pangilinan J."/>
            <person name="Dilworth D."/>
            <person name="Sandor L."/>
            <person name="Poggeler S."/>
            <person name="Barry K."/>
            <person name="Grigoriev I.V."/>
            <person name="Nowrousian M."/>
        </authorList>
    </citation>
    <scope>NUCLEOTIDE SEQUENCE [LARGE SCALE GENOMIC DNA]</scope>
    <source>
        <strain evidence="1 2">CBS 389.68</strain>
    </source>
</reference>
<evidence type="ECO:0000313" key="2">
    <source>
        <dbReference type="Proteomes" id="UP000298138"/>
    </source>
</evidence>
<protein>
    <submittedName>
        <fullName evidence="1">Uncharacterized protein</fullName>
    </submittedName>
</protein>
<organism evidence="1 2">
    <name type="scientific">Ascodesmis nigricans</name>
    <dbReference type="NCBI Taxonomy" id="341454"/>
    <lineage>
        <taxon>Eukaryota</taxon>
        <taxon>Fungi</taxon>
        <taxon>Dikarya</taxon>
        <taxon>Ascomycota</taxon>
        <taxon>Pezizomycotina</taxon>
        <taxon>Pezizomycetes</taxon>
        <taxon>Pezizales</taxon>
        <taxon>Ascodesmidaceae</taxon>
        <taxon>Ascodesmis</taxon>
    </lineage>
</organism>
<keyword evidence="2" id="KW-1185">Reference proteome</keyword>
<dbReference type="InParanoid" id="A0A4S2MLH1"/>
<dbReference type="AlphaFoldDB" id="A0A4S2MLH1"/>
<proteinExistence type="predicted"/>
<dbReference type="Proteomes" id="UP000298138">
    <property type="component" value="Unassembled WGS sequence"/>
</dbReference>
<gene>
    <name evidence="1" type="ORF">EX30DRAFT_172833</name>
</gene>
<dbReference type="EMBL" id="ML220147">
    <property type="protein sequence ID" value="TGZ77906.1"/>
    <property type="molecule type" value="Genomic_DNA"/>
</dbReference>
<name>A0A4S2MLH1_9PEZI</name>
<sequence length="114" mass="12069">MAFFSPFPSQRPLLTPLHSMAVTFTPSLSSTVSSVLLSIIIIITFPSASPSSSLARSPPLQALVLAFSATFSHTRLFLLPFSSAVSPAQRHRCCLILSSGMLFAPSTARPSSSS</sequence>